<name>A0A8A1MAN9_AJECA</name>
<reference evidence="1" key="1">
    <citation type="submission" date="2021-01" db="EMBL/GenBank/DDBJ databases">
        <title>Chromosome-level genome assembly of a human fungal pathogen reveals clustering of transcriptionally co-regulated genes.</title>
        <authorList>
            <person name="Voorhies M."/>
            <person name="Cohen S."/>
            <person name="Shea T.P."/>
            <person name="Petrus S."/>
            <person name="Munoz J.F."/>
            <person name="Poplawski S."/>
            <person name="Goldman W.E."/>
            <person name="Michael T."/>
            <person name="Cuomo C.A."/>
            <person name="Sil A."/>
            <person name="Beyhan S."/>
        </authorList>
    </citation>
    <scope>NUCLEOTIDE SEQUENCE</scope>
    <source>
        <strain evidence="1">WU24</strain>
    </source>
</reference>
<dbReference type="Proteomes" id="UP000663671">
    <property type="component" value="Chromosome 5"/>
</dbReference>
<organism evidence="1 2">
    <name type="scientific">Ajellomyces capsulatus</name>
    <name type="common">Darling's disease fungus</name>
    <name type="synonym">Histoplasma capsulatum</name>
    <dbReference type="NCBI Taxonomy" id="5037"/>
    <lineage>
        <taxon>Eukaryota</taxon>
        <taxon>Fungi</taxon>
        <taxon>Dikarya</taxon>
        <taxon>Ascomycota</taxon>
        <taxon>Pezizomycotina</taxon>
        <taxon>Eurotiomycetes</taxon>
        <taxon>Eurotiomycetidae</taxon>
        <taxon>Onygenales</taxon>
        <taxon>Ajellomycetaceae</taxon>
        <taxon>Histoplasma</taxon>
    </lineage>
</organism>
<sequence>MPHRLLVALFEYGLVHNQASAPILQLLKRGDSYFVSSGTGKLLPASLSDLLSSWAGIAMVLEAGYFRDMRFSRSCPLSSSHLHITGEKISSPCTVTLSFSESHFQSITIPSEALNTWPGRILQQSSGGKCIKPYWEACRAAGCFYFTKEANPYPSPAWSGEGTAEYANSLVTAASTAILVLRDGQYTKFDPQIGNYGREQAPK</sequence>
<dbReference type="OrthoDB" id="4188823at2759"/>
<evidence type="ECO:0000313" key="2">
    <source>
        <dbReference type="Proteomes" id="UP000663671"/>
    </source>
</evidence>
<proteinExistence type="predicted"/>
<dbReference type="VEuPathDB" id="FungiDB:I7I51_04477"/>
<gene>
    <name evidence="1" type="ORF">I7I51_04477</name>
</gene>
<accession>A0A8A1MAN9</accession>
<protein>
    <submittedName>
        <fullName evidence="1">Uncharacterized protein</fullName>
    </submittedName>
</protein>
<dbReference type="EMBL" id="CP069111">
    <property type="protein sequence ID" value="QSS62300.1"/>
    <property type="molecule type" value="Genomic_DNA"/>
</dbReference>
<dbReference type="AlphaFoldDB" id="A0A8A1MAN9"/>
<evidence type="ECO:0000313" key="1">
    <source>
        <dbReference type="EMBL" id="QSS62300.1"/>
    </source>
</evidence>